<evidence type="ECO:0000313" key="7">
    <source>
        <dbReference type="EMBL" id="MDN4488816.1"/>
    </source>
</evidence>
<evidence type="ECO:0000256" key="3">
    <source>
        <dbReference type="ARBA" id="ARBA00022840"/>
    </source>
</evidence>
<evidence type="ECO:0000256" key="5">
    <source>
        <dbReference type="ARBA" id="ARBA00024227"/>
    </source>
</evidence>
<keyword evidence="3" id="KW-0067">ATP-binding</keyword>
<dbReference type="AlphaFoldDB" id="A0AAW7M9Y6"/>
<feature type="domain" description="BPL/LPL catalytic" evidence="6">
    <location>
        <begin position="19"/>
        <end position="223"/>
    </location>
</feature>
<dbReference type="SUPFAM" id="SSF55681">
    <property type="entry name" value="Class II aaRS and biotin synthetases"/>
    <property type="match status" value="1"/>
</dbReference>
<dbReference type="PANTHER" id="PTHR12835">
    <property type="entry name" value="BIOTIN PROTEIN LIGASE"/>
    <property type="match status" value="1"/>
</dbReference>
<dbReference type="RefSeq" id="WP_301121366.1">
    <property type="nucleotide sequence ID" value="NZ_JAUHPX010000007.1"/>
</dbReference>
<keyword evidence="1 7" id="KW-0436">Ligase</keyword>
<dbReference type="CDD" id="cd16442">
    <property type="entry name" value="BPL"/>
    <property type="match status" value="1"/>
</dbReference>
<dbReference type="PROSITE" id="PS51733">
    <property type="entry name" value="BPL_LPL_CATALYTIC"/>
    <property type="match status" value="1"/>
</dbReference>
<reference evidence="7" key="1">
    <citation type="submission" date="2023-06" db="EMBL/GenBank/DDBJ databases">
        <title>Sysu t00039.</title>
        <authorList>
            <person name="Gao L."/>
            <person name="Fang B.-Z."/>
            <person name="Li W.-J."/>
        </authorList>
    </citation>
    <scope>NUCLEOTIDE SEQUENCE</scope>
    <source>
        <strain evidence="7">SYSU T00039</strain>
    </source>
</reference>
<dbReference type="Pfam" id="PF02237">
    <property type="entry name" value="BPL_C"/>
    <property type="match status" value="1"/>
</dbReference>
<gene>
    <name evidence="7" type="ORF">QQX10_11640</name>
</gene>
<dbReference type="Gene3D" id="3.30.930.10">
    <property type="entry name" value="Bira Bifunctional Protein, Domain 2"/>
    <property type="match status" value="1"/>
</dbReference>
<evidence type="ECO:0000256" key="1">
    <source>
        <dbReference type="ARBA" id="ARBA00022598"/>
    </source>
</evidence>
<keyword evidence="8" id="KW-1185">Reference proteome</keyword>
<evidence type="ECO:0000313" key="8">
    <source>
        <dbReference type="Proteomes" id="UP001172737"/>
    </source>
</evidence>
<dbReference type="NCBIfam" id="TIGR00121">
    <property type="entry name" value="birA_ligase"/>
    <property type="match status" value="1"/>
</dbReference>
<dbReference type="Gene3D" id="2.30.30.100">
    <property type="match status" value="1"/>
</dbReference>
<dbReference type="GO" id="GO:0005737">
    <property type="term" value="C:cytoplasm"/>
    <property type="evidence" value="ECO:0007669"/>
    <property type="project" value="TreeGrafter"/>
</dbReference>
<dbReference type="Pfam" id="PF03099">
    <property type="entry name" value="BPL_LplA_LipB"/>
    <property type="match status" value="1"/>
</dbReference>
<evidence type="ECO:0000256" key="2">
    <source>
        <dbReference type="ARBA" id="ARBA00022741"/>
    </source>
</evidence>
<dbReference type="InterPro" id="IPR004143">
    <property type="entry name" value="BPL_LPL_catalytic"/>
</dbReference>
<evidence type="ECO:0000259" key="6">
    <source>
        <dbReference type="PROSITE" id="PS51733"/>
    </source>
</evidence>
<name>A0AAW7M9Y6_9MICO</name>
<organism evidence="7 8">
    <name type="scientific">Demequina lignilytica</name>
    <dbReference type="NCBI Taxonomy" id="3051663"/>
    <lineage>
        <taxon>Bacteria</taxon>
        <taxon>Bacillati</taxon>
        <taxon>Actinomycetota</taxon>
        <taxon>Actinomycetes</taxon>
        <taxon>Micrococcales</taxon>
        <taxon>Demequinaceae</taxon>
        <taxon>Demequina</taxon>
    </lineage>
</organism>
<dbReference type="GO" id="GO:0004077">
    <property type="term" value="F:biotin--[biotin carboxyl-carrier protein] ligase activity"/>
    <property type="evidence" value="ECO:0007669"/>
    <property type="project" value="UniProtKB-EC"/>
</dbReference>
<dbReference type="SUPFAM" id="SSF50037">
    <property type="entry name" value="C-terminal domain of transcriptional repressors"/>
    <property type="match status" value="1"/>
</dbReference>
<sequence>MSSTVPAVPAERILRSRSELTAGALAGLVPAPLARVDVLAQSPSTNTRLLEALRREGSAWPHLSALVADHQTAGRGRAGRAWVTPRGAALTASFALRPVEVARADYGWAPLVTGLATVRALRRAGVGAWLKWPNDVVVEAGAREIPGWGRWRKVVGILCETGEDDAVVAGIGINVSQEPAELPVPHAASLASLGATELDRVVLMGLLAAELRDSVAQWRSGEPMRAPVEAVLATVGWDVAIDVPDGAPVSGVAEGLAPGGGLVVRTAAGERREVLAGDVRVRRG</sequence>
<protein>
    <recommendedName>
        <fullName evidence="5">biotin--[biotin carboxyl-carrier protein] ligase</fullName>
        <ecNumber evidence="5">6.3.4.15</ecNumber>
    </recommendedName>
</protein>
<dbReference type="Proteomes" id="UP001172737">
    <property type="component" value="Unassembled WGS sequence"/>
</dbReference>
<comment type="caution">
    <text evidence="7">The sequence shown here is derived from an EMBL/GenBank/DDBJ whole genome shotgun (WGS) entry which is preliminary data.</text>
</comment>
<dbReference type="EC" id="6.3.4.15" evidence="5"/>
<dbReference type="InterPro" id="IPR008988">
    <property type="entry name" value="Transcriptional_repressor_C"/>
</dbReference>
<evidence type="ECO:0000256" key="4">
    <source>
        <dbReference type="ARBA" id="ARBA00023267"/>
    </source>
</evidence>
<dbReference type="GO" id="GO:0005524">
    <property type="term" value="F:ATP binding"/>
    <property type="evidence" value="ECO:0007669"/>
    <property type="project" value="UniProtKB-KW"/>
</dbReference>
<dbReference type="PANTHER" id="PTHR12835:SF5">
    <property type="entry name" value="BIOTIN--PROTEIN LIGASE"/>
    <property type="match status" value="1"/>
</dbReference>
<dbReference type="InterPro" id="IPR003142">
    <property type="entry name" value="BPL_C"/>
</dbReference>
<dbReference type="EMBL" id="JAUHPX010000007">
    <property type="protein sequence ID" value="MDN4488816.1"/>
    <property type="molecule type" value="Genomic_DNA"/>
</dbReference>
<proteinExistence type="predicted"/>
<keyword evidence="2" id="KW-0547">Nucleotide-binding</keyword>
<dbReference type="InterPro" id="IPR004408">
    <property type="entry name" value="Biotin_CoA_COase_ligase"/>
</dbReference>
<keyword evidence="4" id="KW-0092">Biotin</keyword>
<accession>A0AAW7M9Y6</accession>
<dbReference type="InterPro" id="IPR045864">
    <property type="entry name" value="aa-tRNA-synth_II/BPL/LPL"/>
</dbReference>